<organism evidence="1 2">
    <name type="scientific">Halteria grandinella</name>
    <dbReference type="NCBI Taxonomy" id="5974"/>
    <lineage>
        <taxon>Eukaryota</taxon>
        <taxon>Sar</taxon>
        <taxon>Alveolata</taxon>
        <taxon>Ciliophora</taxon>
        <taxon>Intramacronucleata</taxon>
        <taxon>Spirotrichea</taxon>
        <taxon>Stichotrichia</taxon>
        <taxon>Sporadotrichida</taxon>
        <taxon>Halteriidae</taxon>
        <taxon>Halteria</taxon>
    </lineage>
</organism>
<evidence type="ECO:0008006" key="3">
    <source>
        <dbReference type="Google" id="ProtNLM"/>
    </source>
</evidence>
<keyword evidence="2" id="KW-1185">Reference proteome</keyword>
<dbReference type="SUPFAM" id="SSF48452">
    <property type="entry name" value="TPR-like"/>
    <property type="match status" value="1"/>
</dbReference>
<protein>
    <recommendedName>
        <fullName evidence="3">Tetratricopeptide repeat protein</fullName>
    </recommendedName>
</protein>
<evidence type="ECO:0000313" key="1">
    <source>
        <dbReference type="EMBL" id="TNV70984.1"/>
    </source>
</evidence>
<dbReference type="EMBL" id="RRYP01031320">
    <property type="protein sequence ID" value="TNV70984.1"/>
    <property type="molecule type" value="Genomic_DNA"/>
</dbReference>
<name>A0A8J8SUA9_HALGN</name>
<dbReference type="Proteomes" id="UP000785679">
    <property type="component" value="Unassembled WGS sequence"/>
</dbReference>
<gene>
    <name evidence="1" type="ORF">FGO68_gene11309</name>
</gene>
<dbReference type="InterPro" id="IPR011990">
    <property type="entry name" value="TPR-like_helical_dom_sf"/>
</dbReference>
<dbReference type="AlphaFoldDB" id="A0A8J8SUA9"/>
<proteinExistence type="predicted"/>
<accession>A0A8J8SUA9</accession>
<evidence type="ECO:0000313" key="2">
    <source>
        <dbReference type="Proteomes" id="UP000785679"/>
    </source>
</evidence>
<sequence>MMGFSARQDNRQSFHLHVKPLDVDSSRELLSFSLKSAGVEFSASDLDQLSELTDGHPFNVHFIAKFVSEYGVGSLLSDPHDLIEWKYKRAEDFLRRIQFSEVECDILVALTEYRLLPLESIARVVSVDLPSISRATRKLEDFCCIDLSEGYFQVSSPIKEAIRRDKRFDRSDVWKTELGRRICELADEYTDDDHMPVSLINTAVVAAVRSDKPTRFVSNFVLPSHYLMIAREYYDARKSKSCMAFCEKAFAMRSNLTLDAQIEVLRLWGLSAVRSQNDLVFNHVIAYIRDYTHVSAKRVSLFLRGFRHRVRGELDSAEPMFLEAWKLSRENQSINREIANLYLKQKRYNEAESYARAAYNQSPTNPFLIDMMAEVILGRAHAGLRIDQGELDVVVPKDLWRGAWFIIFSYQDGAQFSPKEKLHSGKTRD</sequence>
<dbReference type="Gene3D" id="1.25.40.10">
    <property type="entry name" value="Tetratricopeptide repeat domain"/>
    <property type="match status" value="1"/>
</dbReference>
<comment type="caution">
    <text evidence="1">The sequence shown here is derived from an EMBL/GenBank/DDBJ whole genome shotgun (WGS) entry which is preliminary data.</text>
</comment>
<reference evidence="1" key="1">
    <citation type="submission" date="2019-06" db="EMBL/GenBank/DDBJ databases">
        <authorList>
            <person name="Zheng W."/>
        </authorList>
    </citation>
    <scope>NUCLEOTIDE SEQUENCE</scope>
    <source>
        <strain evidence="1">QDHG01</strain>
    </source>
</reference>